<gene>
    <name evidence="2" type="ORF">GCM10023331_35580</name>
</gene>
<dbReference type="SUPFAM" id="SSF53756">
    <property type="entry name" value="UDP-Glycosyltransferase/glycogen phosphorylase"/>
    <property type="match status" value="1"/>
</dbReference>
<accession>A0ABP9DQM5</accession>
<organism evidence="2 3">
    <name type="scientific">Algivirga pacifica</name>
    <dbReference type="NCBI Taxonomy" id="1162670"/>
    <lineage>
        <taxon>Bacteria</taxon>
        <taxon>Pseudomonadati</taxon>
        <taxon>Bacteroidota</taxon>
        <taxon>Cytophagia</taxon>
        <taxon>Cytophagales</taxon>
        <taxon>Flammeovirgaceae</taxon>
        <taxon>Algivirga</taxon>
    </lineage>
</organism>
<proteinExistence type="predicted"/>
<protein>
    <recommendedName>
        <fullName evidence="1">Glycosyl transferase family 1 domain-containing protein</fullName>
    </recommendedName>
</protein>
<keyword evidence="3" id="KW-1185">Reference proteome</keyword>
<name>A0ABP9DQM5_9BACT</name>
<dbReference type="Pfam" id="PF00534">
    <property type="entry name" value="Glycos_transf_1"/>
    <property type="match status" value="1"/>
</dbReference>
<comment type="caution">
    <text evidence="2">The sequence shown here is derived from an EMBL/GenBank/DDBJ whole genome shotgun (WGS) entry which is preliminary data.</text>
</comment>
<dbReference type="Proteomes" id="UP001500298">
    <property type="component" value="Unassembled WGS sequence"/>
</dbReference>
<evidence type="ECO:0000313" key="3">
    <source>
        <dbReference type="Proteomes" id="UP001500298"/>
    </source>
</evidence>
<sequence length="359" mass="41954">MNILILAPYPPTIAPSQRFRFEQYLDFLEEAGHTYTYAPFIDLSTWNILHKPGHFIQKAFGIIKAFGRRKLLMLKAYQYDCVFLHREASHIGPPVFEWFLAKVLGKKIIYDFDDAIWLPNYSEHNARFHWLKWYHKVPFIIKWSHKVSAGNEYLAAYAKSFNSNVIINPTTIDTEGYHNPILYPQKKNTKPIIGWTGTLTTSIYLKLLEPILQDLEERYDFEFRVISNEAPDLKLKSMVFQPWKKETEIQDLMQFDMGIMPLTEDKWAKGKCGFKALQYMALGIPALVSPVGVNKEIVDHQENGFICCSPKDWEHRLVYLLENPEVLHQMGEKARKKIEEHYSVQSNKDNFLELMNSGQ</sequence>
<dbReference type="PANTHER" id="PTHR12526:SF630">
    <property type="entry name" value="GLYCOSYLTRANSFERASE"/>
    <property type="match status" value="1"/>
</dbReference>
<feature type="domain" description="Glycosyl transferase family 1" evidence="1">
    <location>
        <begin position="227"/>
        <end position="336"/>
    </location>
</feature>
<dbReference type="RefSeq" id="WP_345374276.1">
    <property type="nucleotide sequence ID" value="NZ_BAABJX010000057.1"/>
</dbReference>
<dbReference type="Gene3D" id="3.40.50.2000">
    <property type="entry name" value="Glycogen Phosphorylase B"/>
    <property type="match status" value="2"/>
</dbReference>
<dbReference type="PANTHER" id="PTHR12526">
    <property type="entry name" value="GLYCOSYLTRANSFERASE"/>
    <property type="match status" value="1"/>
</dbReference>
<evidence type="ECO:0000259" key="1">
    <source>
        <dbReference type="Pfam" id="PF00534"/>
    </source>
</evidence>
<reference evidence="3" key="1">
    <citation type="journal article" date="2019" name="Int. J. Syst. Evol. Microbiol.">
        <title>The Global Catalogue of Microorganisms (GCM) 10K type strain sequencing project: providing services to taxonomists for standard genome sequencing and annotation.</title>
        <authorList>
            <consortium name="The Broad Institute Genomics Platform"/>
            <consortium name="The Broad Institute Genome Sequencing Center for Infectious Disease"/>
            <person name="Wu L."/>
            <person name="Ma J."/>
        </authorList>
    </citation>
    <scope>NUCLEOTIDE SEQUENCE [LARGE SCALE GENOMIC DNA]</scope>
    <source>
        <strain evidence="3">JCM 18326</strain>
    </source>
</reference>
<evidence type="ECO:0000313" key="2">
    <source>
        <dbReference type="EMBL" id="GAA4847731.1"/>
    </source>
</evidence>
<dbReference type="EMBL" id="BAABJX010000057">
    <property type="protein sequence ID" value="GAA4847731.1"/>
    <property type="molecule type" value="Genomic_DNA"/>
</dbReference>
<dbReference type="CDD" id="cd03801">
    <property type="entry name" value="GT4_PimA-like"/>
    <property type="match status" value="1"/>
</dbReference>
<dbReference type="InterPro" id="IPR001296">
    <property type="entry name" value="Glyco_trans_1"/>
</dbReference>